<feature type="region of interest" description="Disordered" evidence="6">
    <location>
        <begin position="608"/>
        <end position="674"/>
    </location>
</feature>
<gene>
    <name evidence="9" type="ORF">COEU31_15410</name>
</gene>
<evidence type="ECO:0000256" key="4">
    <source>
        <dbReference type="ARBA" id="ARBA00022989"/>
    </source>
</evidence>
<dbReference type="EMBL" id="BLYL01000008">
    <property type="protein sequence ID" value="GFO94495.1"/>
    <property type="molecule type" value="Genomic_DNA"/>
</dbReference>
<evidence type="ECO:0000259" key="8">
    <source>
        <dbReference type="Pfam" id="PF01895"/>
    </source>
</evidence>
<feature type="domain" description="PhoU" evidence="8">
    <location>
        <begin position="365"/>
        <end position="446"/>
    </location>
</feature>
<keyword evidence="5 7" id="KW-0472">Membrane</keyword>
<dbReference type="SUPFAM" id="SSF109755">
    <property type="entry name" value="PhoU-like"/>
    <property type="match status" value="1"/>
</dbReference>
<evidence type="ECO:0000256" key="3">
    <source>
        <dbReference type="ARBA" id="ARBA00022692"/>
    </source>
</evidence>
<evidence type="ECO:0000256" key="2">
    <source>
        <dbReference type="ARBA" id="ARBA00022475"/>
    </source>
</evidence>
<dbReference type="RefSeq" id="WP_242859654.1">
    <property type="nucleotide sequence ID" value="NZ_BLYL01000008.1"/>
</dbReference>
<dbReference type="InterPro" id="IPR026022">
    <property type="entry name" value="PhoU_dom"/>
</dbReference>
<evidence type="ECO:0000256" key="7">
    <source>
        <dbReference type="SAM" id="Phobius"/>
    </source>
</evidence>
<feature type="transmembrane region" description="Helical" evidence="7">
    <location>
        <begin position="57"/>
        <end position="80"/>
    </location>
</feature>
<feature type="transmembrane region" description="Helical" evidence="7">
    <location>
        <begin position="192"/>
        <end position="215"/>
    </location>
</feature>
<sequence length="674" mass="73947">MDLFSILTLLGGVGLFLFGMNLMGASLKNLAGGSLEKVLEKLTTGKNQFTGTIKGFTLGTAVTAIIQSSAATTIMLIGFVNAGIMKLGQAIPVVFGANIGSTATAQILRLGDLAETNILLKLLKPSSFAPILICIGAFIILFTNNNKKRDIASILVGLGILFLGMNTMEGVFAPLKESESFQNLFTSFNNPLLGILIGLVLTAIIQSSSASVGILQAISSTGVVTYGTAIPIIIGQNIGKCMTIILGGIGANKKAKRVSLSYLLFNIFGAVFFVIVIYGLQLFIDMPFMDKVVNRGNIANVHFLFNFIISLILLPFSNQVAKLTGKIIRDDEESKIDKELATLDPRLIATPSIAISQARNVMFAMADCIRENFAIACRLISDFNEEDAAKLEENEDFIDKCESSLNNFLLKVTSQNNMSRSERLDVSELLNSLSDMERIGDHCENLLVVSRNIIDQKINFSDQGMNEIQTALKATNNIIDMTLNAFKEDDLQAISRIEPLAQTISEITELIKDHHVVRLQMGECGIPGGFALVDILTSLDRIGSHCKNIGLHIAKKIRGIHMDEMHGHIYITGYKTSEEYKALYAYYSSMYADPITESFDASIRELRELTTPDEPDNKAKVSGDEQKNESKNDQKSDQKKKSSAKNKVADRHEKIKEKINEKYPEKGKKNSKKK</sequence>
<dbReference type="GO" id="GO:0044341">
    <property type="term" value="P:sodium-dependent phosphate transport"/>
    <property type="evidence" value="ECO:0007669"/>
    <property type="project" value="InterPro"/>
</dbReference>
<reference evidence="9" key="1">
    <citation type="submission" date="2020-06" db="EMBL/GenBank/DDBJ databases">
        <title>Characterization of fructooligosaccharide metabolism and fructooligosaccharide-degrading enzymes in human commensal butyrate producers.</title>
        <authorList>
            <person name="Tanno H."/>
            <person name="Fujii T."/>
            <person name="Hirano K."/>
            <person name="Maeno S."/>
            <person name="Tonozuka T."/>
            <person name="Sakamoto M."/>
            <person name="Ohkuma M."/>
            <person name="Tochio T."/>
            <person name="Endo A."/>
        </authorList>
    </citation>
    <scope>NUCLEOTIDE SEQUENCE</scope>
    <source>
        <strain evidence="9">JCM 31265</strain>
    </source>
</reference>
<name>A0AAI9K4E3_9FIRM</name>
<feature type="transmembrane region" description="Helical" evidence="7">
    <location>
        <begin position="262"/>
        <end position="284"/>
    </location>
</feature>
<feature type="compositionally biased region" description="Basic and acidic residues" evidence="6">
    <location>
        <begin position="647"/>
        <end position="668"/>
    </location>
</feature>
<feature type="compositionally biased region" description="Basic and acidic residues" evidence="6">
    <location>
        <begin position="608"/>
        <end position="640"/>
    </location>
</feature>
<dbReference type="PANTHER" id="PTHR10010">
    <property type="entry name" value="SOLUTE CARRIER FAMILY 34 SODIUM PHOSPHATE , MEMBER 2-RELATED"/>
    <property type="match status" value="1"/>
</dbReference>
<dbReference type="InterPro" id="IPR038078">
    <property type="entry name" value="PhoU-like_sf"/>
</dbReference>
<dbReference type="GO" id="GO:0005436">
    <property type="term" value="F:sodium:phosphate symporter activity"/>
    <property type="evidence" value="ECO:0007669"/>
    <property type="project" value="InterPro"/>
</dbReference>
<comment type="caution">
    <text evidence="9">The sequence shown here is derived from an EMBL/GenBank/DDBJ whole genome shotgun (WGS) entry which is preliminary data.</text>
</comment>
<dbReference type="GO" id="GO:0005886">
    <property type="term" value="C:plasma membrane"/>
    <property type="evidence" value="ECO:0007669"/>
    <property type="project" value="UniProtKB-SubCell"/>
</dbReference>
<dbReference type="PANTHER" id="PTHR10010:SF46">
    <property type="entry name" value="SODIUM-DEPENDENT PHOSPHATE TRANSPORT PROTEIN 2B"/>
    <property type="match status" value="1"/>
</dbReference>
<protein>
    <submittedName>
        <fullName evidence="9">Na/Pi cotransporter</fullName>
    </submittedName>
</protein>
<evidence type="ECO:0000256" key="5">
    <source>
        <dbReference type="ARBA" id="ARBA00023136"/>
    </source>
</evidence>
<keyword evidence="2" id="KW-1003">Cell membrane</keyword>
<evidence type="ECO:0000256" key="1">
    <source>
        <dbReference type="ARBA" id="ARBA00004651"/>
    </source>
</evidence>
<feature type="transmembrane region" description="Helical" evidence="7">
    <location>
        <begin position="87"/>
        <end position="108"/>
    </location>
</feature>
<evidence type="ECO:0000313" key="9">
    <source>
        <dbReference type="EMBL" id="GFO94495.1"/>
    </source>
</evidence>
<organism evidence="9 10">
    <name type="scientific">Coprococcus eutactus</name>
    <dbReference type="NCBI Taxonomy" id="33043"/>
    <lineage>
        <taxon>Bacteria</taxon>
        <taxon>Bacillati</taxon>
        <taxon>Bacillota</taxon>
        <taxon>Clostridia</taxon>
        <taxon>Lachnospirales</taxon>
        <taxon>Lachnospiraceae</taxon>
        <taxon>Coprococcus</taxon>
    </lineage>
</organism>
<dbReference type="NCBIfam" id="NF037997">
    <property type="entry name" value="Na_Pi_symport"/>
    <property type="match status" value="1"/>
</dbReference>
<evidence type="ECO:0000313" key="10">
    <source>
        <dbReference type="Proteomes" id="UP000660047"/>
    </source>
</evidence>
<evidence type="ECO:0000256" key="6">
    <source>
        <dbReference type="SAM" id="MobiDB-lite"/>
    </source>
</evidence>
<accession>A0AAI9K4E3</accession>
<dbReference type="AlphaFoldDB" id="A0AAI9K4E3"/>
<feature type="transmembrane region" description="Helical" evidence="7">
    <location>
        <begin position="296"/>
        <end position="316"/>
    </location>
</feature>
<keyword evidence="4 7" id="KW-1133">Transmembrane helix</keyword>
<dbReference type="Proteomes" id="UP000660047">
    <property type="component" value="Unassembled WGS sequence"/>
</dbReference>
<feature type="transmembrane region" description="Helical" evidence="7">
    <location>
        <begin position="128"/>
        <end position="144"/>
    </location>
</feature>
<dbReference type="Pfam" id="PF02690">
    <property type="entry name" value="Na_Pi_cotrans"/>
    <property type="match status" value="2"/>
</dbReference>
<feature type="transmembrane region" description="Helical" evidence="7">
    <location>
        <begin position="151"/>
        <end position="172"/>
    </location>
</feature>
<dbReference type="Pfam" id="PF01895">
    <property type="entry name" value="PhoU"/>
    <property type="match status" value="1"/>
</dbReference>
<comment type="subcellular location">
    <subcellularLocation>
        <location evidence="1">Cell membrane</location>
        <topology evidence="1">Multi-pass membrane protein</topology>
    </subcellularLocation>
</comment>
<dbReference type="Gene3D" id="1.20.58.220">
    <property type="entry name" value="Phosphate transport system protein phou homolog 2, domain 2"/>
    <property type="match status" value="1"/>
</dbReference>
<keyword evidence="3 7" id="KW-0812">Transmembrane</keyword>
<dbReference type="InterPro" id="IPR003841">
    <property type="entry name" value="Na/Pi_transpt"/>
</dbReference>
<proteinExistence type="predicted"/>